<dbReference type="InterPro" id="IPR003658">
    <property type="entry name" value="Anti-sigma_ant"/>
</dbReference>
<protein>
    <recommendedName>
        <fullName evidence="2">Anti-sigma factor antagonist</fullName>
    </recommendedName>
</protein>
<dbReference type="Pfam" id="PF01740">
    <property type="entry name" value="STAS"/>
    <property type="match status" value="1"/>
</dbReference>
<comment type="caution">
    <text evidence="4">The sequence shown here is derived from an EMBL/GenBank/DDBJ whole genome shotgun (WGS) entry which is preliminary data.</text>
</comment>
<proteinExistence type="inferred from homology"/>
<dbReference type="Proteomes" id="UP000034196">
    <property type="component" value="Unassembled WGS sequence"/>
</dbReference>
<evidence type="ECO:0000313" key="4">
    <source>
        <dbReference type="EMBL" id="OIJ64130.1"/>
    </source>
</evidence>
<evidence type="ECO:0000313" key="5">
    <source>
        <dbReference type="Proteomes" id="UP000034196"/>
    </source>
</evidence>
<dbReference type="PROSITE" id="PS50801">
    <property type="entry name" value="STAS"/>
    <property type="match status" value="1"/>
</dbReference>
<accession>A0A1J4NPQ9</accession>
<dbReference type="InterPro" id="IPR002645">
    <property type="entry name" value="STAS_dom"/>
</dbReference>
<dbReference type="PANTHER" id="PTHR33495:SF2">
    <property type="entry name" value="ANTI-SIGMA FACTOR ANTAGONIST TM_1081-RELATED"/>
    <property type="match status" value="1"/>
</dbReference>
<evidence type="ECO:0000256" key="1">
    <source>
        <dbReference type="ARBA" id="ARBA00009013"/>
    </source>
</evidence>
<dbReference type="CDD" id="cd07043">
    <property type="entry name" value="STAS_anti-anti-sigma_factors"/>
    <property type="match status" value="1"/>
</dbReference>
<dbReference type="NCBIfam" id="TIGR00377">
    <property type="entry name" value="ant_ant_sig"/>
    <property type="match status" value="1"/>
</dbReference>
<keyword evidence="5" id="KW-1185">Reference proteome</keyword>
<dbReference type="PANTHER" id="PTHR33495">
    <property type="entry name" value="ANTI-SIGMA FACTOR ANTAGONIST TM_1081-RELATED-RELATED"/>
    <property type="match status" value="1"/>
</dbReference>
<organism evidence="4 5">
    <name type="scientific">Streptomyces mangrovisoli</name>
    <dbReference type="NCBI Taxonomy" id="1428628"/>
    <lineage>
        <taxon>Bacteria</taxon>
        <taxon>Bacillati</taxon>
        <taxon>Actinomycetota</taxon>
        <taxon>Actinomycetes</taxon>
        <taxon>Kitasatosporales</taxon>
        <taxon>Streptomycetaceae</taxon>
        <taxon>Streptomyces</taxon>
    </lineage>
</organism>
<gene>
    <name evidence="4" type="ORF">WN71_030535</name>
</gene>
<name>A0A1J4NPQ9_9ACTN</name>
<feature type="domain" description="STAS" evidence="3">
    <location>
        <begin position="13"/>
        <end position="119"/>
    </location>
</feature>
<evidence type="ECO:0000256" key="2">
    <source>
        <dbReference type="RuleBase" id="RU003749"/>
    </source>
</evidence>
<dbReference type="GO" id="GO:0043856">
    <property type="term" value="F:anti-sigma factor antagonist activity"/>
    <property type="evidence" value="ECO:0007669"/>
    <property type="project" value="InterPro"/>
</dbReference>
<dbReference type="RefSeq" id="WP_046591787.1">
    <property type="nucleotide sequence ID" value="NZ_LAVA02000087.1"/>
</dbReference>
<dbReference type="AlphaFoldDB" id="A0A1J4NPQ9"/>
<dbReference type="SUPFAM" id="SSF52091">
    <property type="entry name" value="SpoIIaa-like"/>
    <property type="match status" value="1"/>
</dbReference>
<dbReference type="EMBL" id="LAVA02000087">
    <property type="protein sequence ID" value="OIJ64130.1"/>
    <property type="molecule type" value="Genomic_DNA"/>
</dbReference>
<dbReference type="STRING" id="1428628.WN71_030535"/>
<reference evidence="4" key="1">
    <citation type="submission" date="2016-10" db="EMBL/GenBank/DDBJ databases">
        <title>Genome sequence of Streptomyces mangrovisoli MUSC 149.</title>
        <authorList>
            <person name="Lee L.-H."/>
            <person name="Ser H.-L."/>
        </authorList>
    </citation>
    <scope>NUCLEOTIDE SEQUENCE [LARGE SCALE GENOMIC DNA]</scope>
    <source>
        <strain evidence="4">MUSC 149</strain>
    </source>
</reference>
<dbReference type="InterPro" id="IPR036513">
    <property type="entry name" value="STAS_dom_sf"/>
</dbReference>
<evidence type="ECO:0000259" key="3">
    <source>
        <dbReference type="PROSITE" id="PS50801"/>
    </source>
</evidence>
<dbReference type="Gene3D" id="3.30.750.24">
    <property type="entry name" value="STAS domain"/>
    <property type="match status" value="1"/>
</dbReference>
<sequence length="119" mass="12443">MAGFEGRAEEHRLSVAHSRTDGADVLTVTGEIDRDSAPLLLRAAAAGSGAERTVLDFGGVTFMDSSGINALIAAHRTVGERGGRLFLAALRPEIARIIEIVGLDTVILCRDSVGDALKS</sequence>
<comment type="similarity">
    <text evidence="1 2">Belongs to the anti-sigma-factor antagonist family.</text>
</comment>